<keyword evidence="3" id="KW-1185">Reference proteome</keyword>
<dbReference type="InterPro" id="IPR032710">
    <property type="entry name" value="NTF2-like_dom_sf"/>
</dbReference>
<feature type="domain" description="SnoaL-like" evidence="1">
    <location>
        <begin position="15"/>
        <end position="70"/>
    </location>
</feature>
<evidence type="ECO:0000259" key="1">
    <source>
        <dbReference type="Pfam" id="PF12680"/>
    </source>
</evidence>
<gene>
    <name evidence="2" type="ORF">GIW81_09670</name>
</gene>
<dbReference type="AlphaFoldDB" id="A0A6I3KJQ8"/>
<evidence type="ECO:0000313" key="2">
    <source>
        <dbReference type="EMBL" id="MTD94598.1"/>
    </source>
</evidence>
<protein>
    <recommendedName>
        <fullName evidence="1">SnoaL-like domain-containing protein</fullName>
    </recommendedName>
</protein>
<organism evidence="2 3">
    <name type="scientific">Hyphomicrobium album</name>
    <dbReference type="NCBI Taxonomy" id="2665159"/>
    <lineage>
        <taxon>Bacteria</taxon>
        <taxon>Pseudomonadati</taxon>
        <taxon>Pseudomonadota</taxon>
        <taxon>Alphaproteobacteria</taxon>
        <taxon>Hyphomicrobiales</taxon>
        <taxon>Hyphomicrobiaceae</taxon>
        <taxon>Hyphomicrobium</taxon>
    </lineage>
</organism>
<dbReference type="RefSeq" id="WP_154739003.1">
    <property type="nucleotide sequence ID" value="NZ_WMBQ01000001.1"/>
</dbReference>
<dbReference type="Proteomes" id="UP000440694">
    <property type="component" value="Unassembled WGS sequence"/>
</dbReference>
<dbReference type="InterPro" id="IPR037401">
    <property type="entry name" value="SnoaL-like"/>
</dbReference>
<comment type="caution">
    <text evidence="2">The sequence shown here is derived from an EMBL/GenBank/DDBJ whole genome shotgun (WGS) entry which is preliminary data.</text>
</comment>
<accession>A0A6I3KJQ8</accession>
<proteinExistence type="predicted"/>
<dbReference type="SUPFAM" id="SSF54427">
    <property type="entry name" value="NTF2-like"/>
    <property type="match status" value="1"/>
</dbReference>
<dbReference type="Pfam" id="PF12680">
    <property type="entry name" value="SnoaL_2"/>
    <property type="match status" value="1"/>
</dbReference>
<name>A0A6I3KJQ8_9HYPH</name>
<reference evidence="2 3" key="1">
    <citation type="submission" date="2019-11" db="EMBL/GenBank/DDBJ databases">
        <title>Identification of a novel strain.</title>
        <authorList>
            <person name="Xu Q."/>
            <person name="Wang G."/>
        </authorList>
    </citation>
    <scope>NUCLEOTIDE SEQUENCE [LARGE SCALE GENOMIC DNA]</scope>
    <source>
        <strain evidence="3">xq</strain>
    </source>
</reference>
<evidence type="ECO:0000313" key="3">
    <source>
        <dbReference type="Proteomes" id="UP000440694"/>
    </source>
</evidence>
<dbReference type="Gene3D" id="3.10.450.50">
    <property type="match status" value="1"/>
</dbReference>
<dbReference type="EMBL" id="WMBQ01000001">
    <property type="protein sequence ID" value="MTD94598.1"/>
    <property type="molecule type" value="Genomic_DNA"/>
</dbReference>
<sequence>MQLDEHRARMILESSHAAWSRGDVEGVLSHYADDLSYYCNTGGPDGGPLAIEGKQALRQMLRAVVDVAESVSVPEYFRYSDGVGRSMIECYIRHKTTHHTLVGSYRQLVTYRGNRIARIEEFHDAAKMMAFWKMISGEAAIEKALLAE</sequence>